<evidence type="ECO:0000313" key="3">
    <source>
        <dbReference type="EMBL" id="APT56269.1"/>
    </source>
</evidence>
<dbReference type="STRING" id="257708.RGI145_03225"/>
<dbReference type="InterPro" id="IPR003788">
    <property type="entry name" value="NDUFAF7"/>
</dbReference>
<proteinExistence type="predicted"/>
<dbReference type="RefSeq" id="WP_075797216.1">
    <property type="nucleotide sequence ID" value="NZ_CP015583.1"/>
</dbReference>
<evidence type="ECO:0000256" key="1">
    <source>
        <dbReference type="ARBA" id="ARBA00022603"/>
    </source>
</evidence>
<organism evidence="3 5">
    <name type="scientific">Roseomonas gilardii</name>
    <dbReference type="NCBI Taxonomy" id="257708"/>
    <lineage>
        <taxon>Bacteria</taxon>
        <taxon>Pseudomonadati</taxon>
        <taxon>Pseudomonadota</taxon>
        <taxon>Alphaproteobacteria</taxon>
        <taxon>Acetobacterales</taxon>
        <taxon>Roseomonadaceae</taxon>
        <taxon>Roseomonas</taxon>
    </lineage>
</organism>
<dbReference type="GO" id="GO:0035243">
    <property type="term" value="F:protein-arginine omega-N symmetric methyltransferase activity"/>
    <property type="evidence" value="ECO:0007669"/>
    <property type="project" value="TreeGrafter"/>
</dbReference>
<name>A0A1L7AC92_9PROT</name>
<dbReference type="EMBL" id="CP015583">
    <property type="protein sequence ID" value="APT56269.1"/>
    <property type="molecule type" value="Genomic_DNA"/>
</dbReference>
<reference evidence="4" key="3">
    <citation type="submission" date="2023-09" db="EMBL/GenBank/DDBJ databases">
        <authorList>
            <person name="Schober I."/>
            <person name="Bunk B."/>
        </authorList>
    </citation>
    <scope>NUCLEOTIDE SEQUENCE</scope>
    <source>
        <strain evidence="4">DSM 103800</strain>
    </source>
</reference>
<evidence type="ECO:0000313" key="5">
    <source>
        <dbReference type="Proteomes" id="UP000185494"/>
    </source>
</evidence>
<dbReference type="Gene3D" id="3.40.50.12710">
    <property type="match status" value="1"/>
</dbReference>
<evidence type="ECO:0000256" key="2">
    <source>
        <dbReference type="ARBA" id="ARBA00022679"/>
    </source>
</evidence>
<dbReference type="Pfam" id="PF02636">
    <property type="entry name" value="Methyltransf_28"/>
    <property type="match status" value="1"/>
</dbReference>
<reference evidence="4 6" key="2">
    <citation type="journal article" date="2019" name="Microb. Pathog.">
        <title>Comparison of VITEK 2, MALDI-TOF MS, 16S rRNA gene sequencing, and whole-genome sequencing for identification of Roseomonas mucosa.</title>
        <authorList>
            <person name="Rudolph W.W."/>
            <person name="Gunzer F."/>
            <person name="Trauth M."/>
            <person name="Bunk B."/>
            <person name="Bigge R."/>
            <person name="Schrottner P."/>
        </authorList>
    </citation>
    <scope>NUCLEOTIDE SEQUENCE [LARGE SCALE GENOMIC DNA]</scope>
    <source>
        <strain evidence="4 6">DSM 103800</strain>
    </source>
</reference>
<dbReference type="SUPFAM" id="SSF53335">
    <property type="entry name" value="S-adenosyl-L-methionine-dependent methyltransferases"/>
    <property type="match status" value="1"/>
</dbReference>
<protein>
    <submittedName>
        <fullName evidence="3 4">Methyltransferase</fullName>
        <ecNumber evidence="4">2.1.1.-</ecNumber>
    </submittedName>
</protein>
<dbReference type="PANTHER" id="PTHR12049">
    <property type="entry name" value="PROTEIN ARGININE METHYLTRANSFERASE NDUFAF7, MITOCHONDRIAL"/>
    <property type="match status" value="1"/>
</dbReference>
<keyword evidence="1 3" id="KW-0489">Methyltransferase</keyword>
<dbReference type="PANTHER" id="PTHR12049:SF7">
    <property type="entry name" value="PROTEIN ARGININE METHYLTRANSFERASE NDUFAF7, MITOCHONDRIAL"/>
    <property type="match status" value="1"/>
</dbReference>
<dbReference type="eggNOG" id="COG1565">
    <property type="taxonomic scope" value="Bacteria"/>
</dbReference>
<dbReference type="EC" id="2.1.1.-" evidence="4"/>
<evidence type="ECO:0000313" key="6">
    <source>
        <dbReference type="Proteomes" id="UP001258945"/>
    </source>
</evidence>
<keyword evidence="2 3" id="KW-0808">Transferase</keyword>
<dbReference type="AlphaFoldDB" id="A0A1L7AC92"/>
<evidence type="ECO:0000313" key="4">
    <source>
        <dbReference type="EMBL" id="MDT8332285.1"/>
    </source>
</evidence>
<dbReference type="GO" id="GO:0032259">
    <property type="term" value="P:methylation"/>
    <property type="evidence" value="ECO:0007669"/>
    <property type="project" value="UniProtKB-KW"/>
</dbReference>
<accession>A0A1L7AC92</accession>
<dbReference type="EMBL" id="JAVVDO010000025">
    <property type="protein sequence ID" value="MDT8332285.1"/>
    <property type="molecule type" value="Genomic_DNA"/>
</dbReference>
<sequence length="334" mass="35652">MAGAERLDRFMARAVAAYYAGRDPLGREGDFITAPEISQTFGECLGLWAAVCWQMMGAPRRVVLAELGPGRGTLMADALRAVREVIPAFAQAAEPHLVEASPVLRAAQRAKLPDAQWHDRVEDLPEGPLLLLANEFLDALPIRQFVRQDGSWRERWVRDGAFLLREIEEPPPLPLSDDTPEGTIQEACAPALSLAAWVAGRLARQGGAALFIDYGHTRGGSGDSLQAVRRHEPVDPLAAPGTADLTAHVDFRALADAALSAGGAVHGPVPQGMFLRRLGLGQRAAMLAAANPRQAQAHLAAANRLTAQEAMGLLFQALAITPPGFPTPPGFENA</sequence>
<dbReference type="Proteomes" id="UP001258945">
    <property type="component" value="Unassembled WGS sequence"/>
</dbReference>
<dbReference type="Proteomes" id="UP000185494">
    <property type="component" value="Chromosome 1"/>
</dbReference>
<dbReference type="InterPro" id="IPR029063">
    <property type="entry name" value="SAM-dependent_MTases_sf"/>
</dbReference>
<reference evidence="3 5" key="1">
    <citation type="submission" date="2016-05" db="EMBL/GenBank/DDBJ databases">
        <title>Complete Genome and Methylome Analysis of Psychrotrophic Bacterial Isolates from Antarctic Lake Untersee.</title>
        <authorList>
            <person name="Fomenkov A."/>
            <person name="Akimov V.N."/>
            <person name="Vasilyeva L.V."/>
            <person name="Andersen D."/>
            <person name="Vincze T."/>
            <person name="Roberts R.J."/>
        </authorList>
    </citation>
    <scope>NUCLEOTIDE SEQUENCE [LARGE SCALE GENOMIC DNA]</scope>
    <source>
        <strain evidence="3 5">U14-5</strain>
    </source>
</reference>
<dbReference type="KEGG" id="rgi:RGI145_03225"/>
<gene>
    <name evidence="3" type="ORF">RGI145_03225</name>
    <name evidence="4" type="ORF">RQ831_14580</name>
</gene>
<keyword evidence="6" id="KW-1185">Reference proteome</keyword>
<dbReference type="InterPro" id="IPR038375">
    <property type="entry name" value="NDUFAF7_sf"/>
</dbReference>